<dbReference type="Proteomes" id="UP000323502">
    <property type="component" value="Unassembled WGS sequence"/>
</dbReference>
<gene>
    <name evidence="2" type="ORF">GQR91_12740</name>
    <name evidence="3" type="ORF">SAMN05216557_11221</name>
</gene>
<evidence type="ECO:0000313" key="5">
    <source>
        <dbReference type="Proteomes" id="UP000436801"/>
    </source>
</evidence>
<proteinExistence type="predicted"/>
<dbReference type="SUPFAM" id="SSF48452">
    <property type="entry name" value="TPR-like"/>
    <property type="match status" value="1"/>
</dbReference>
<feature type="signal peptide" evidence="1">
    <location>
        <begin position="1"/>
        <end position="23"/>
    </location>
</feature>
<keyword evidence="4" id="KW-1185">Reference proteome</keyword>
<dbReference type="InterPro" id="IPR011990">
    <property type="entry name" value="TPR-like_helical_dom_sf"/>
</dbReference>
<evidence type="ECO:0000313" key="4">
    <source>
        <dbReference type="Proteomes" id="UP000323502"/>
    </source>
</evidence>
<sequence>MKMFSKLALMAVLATGVSTIAVTAPVAAAQKNKKEEAGGLKLSPDALKAAQTAQPLLQAKDYAAAEPAVAAVEAAAKTEDDKYIAAALRYDLESGKLYGAQAANPNAPLDETVLAKPLDTLIANASTPPADKARYAFRRGALAYNGKQYPVALQMFQQAKQLGYNDPQMPLLMVKAKMETGDVAGANADLDAAIQQINASGQKAPEDYYRYAIARSNQRKMVPETLGWMRKWIAAYPTSKNWRDALVIYGLQPGSLATLDKNQKIDLFRLMRTSKSLADQNDYLEYAQNVSEKGLPAEAEAVLREGTASGKIPAGNSAAKAMLADSAAKAKAEGSLAPTEKKALAAADGKLAAVTGEAYYGQGNYAKAVELYRAALQKGGVNADEVNTRLGIALAAQGNKAEAKAAFANVKGAPRADLAGFWTTWLDSQAA</sequence>
<evidence type="ECO:0000313" key="2">
    <source>
        <dbReference type="EMBL" id="MWC44512.1"/>
    </source>
</evidence>
<evidence type="ECO:0008006" key="6">
    <source>
        <dbReference type="Google" id="ProtNLM"/>
    </source>
</evidence>
<reference evidence="2 5" key="2">
    <citation type="submission" date="2019-12" db="EMBL/GenBank/DDBJ databases">
        <authorList>
            <person name="Zheng J."/>
        </authorList>
    </citation>
    <scope>NUCLEOTIDE SEQUENCE [LARGE SCALE GENOMIC DNA]</scope>
    <source>
        <strain evidence="2 5">DSM 27347</strain>
    </source>
</reference>
<feature type="chain" id="PRO_5036307368" description="Tetratricopeptide repeat protein" evidence="1">
    <location>
        <begin position="24"/>
        <end position="431"/>
    </location>
</feature>
<name>A0A1G7RPD5_9SPHN</name>
<dbReference type="RefSeq" id="WP_112383956.1">
    <property type="nucleotide sequence ID" value="NZ_CP178397.1"/>
</dbReference>
<evidence type="ECO:0000313" key="3">
    <source>
        <dbReference type="EMBL" id="SDG11820.1"/>
    </source>
</evidence>
<dbReference type="OrthoDB" id="7325958at2"/>
<accession>A0A1G7RPD5</accession>
<protein>
    <recommendedName>
        <fullName evidence="6">Tetratricopeptide repeat protein</fullName>
    </recommendedName>
</protein>
<dbReference type="Proteomes" id="UP000436801">
    <property type="component" value="Unassembled WGS sequence"/>
</dbReference>
<evidence type="ECO:0000256" key="1">
    <source>
        <dbReference type="SAM" id="SignalP"/>
    </source>
</evidence>
<dbReference type="AlphaFoldDB" id="A0A1G7RPD5"/>
<dbReference type="EMBL" id="FNBI01000012">
    <property type="protein sequence ID" value="SDG11820.1"/>
    <property type="molecule type" value="Genomic_DNA"/>
</dbReference>
<dbReference type="Gene3D" id="1.25.40.10">
    <property type="entry name" value="Tetratricopeptide repeat domain"/>
    <property type="match status" value="2"/>
</dbReference>
<reference evidence="3 4" key="1">
    <citation type="submission" date="2016-10" db="EMBL/GenBank/DDBJ databases">
        <authorList>
            <person name="Varghese N."/>
            <person name="Submissions S."/>
        </authorList>
    </citation>
    <scope>NUCLEOTIDE SEQUENCE [LARGE SCALE GENOMIC DNA]</scope>
    <source>
        <strain evidence="3 4">S7-754</strain>
    </source>
</reference>
<organism evidence="3 4">
    <name type="scientific">Sphingomonas carotinifaciens</name>
    <dbReference type="NCBI Taxonomy" id="1166323"/>
    <lineage>
        <taxon>Bacteria</taxon>
        <taxon>Pseudomonadati</taxon>
        <taxon>Pseudomonadota</taxon>
        <taxon>Alphaproteobacteria</taxon>
        <taxon>Sphingomonadales</taxon>
        <taxon>Sphingomonadaceae</taxon>
        <taxon>Sphingomonas</taxon>
    </lineage>
</organism>
<dbReference type="EMBL" id="WSUT01000005">
    <property type="protein sequence ID" value="MWC44512.1"/>
    <property type="molecule type" value="Genomic_DNA"/>
</dbReference>
<keyword evidence="1" id="KW-0732">Signal</keyword>